<reference evidence="1 2" key="1">
    <citation type="journal article" date="2022" name="Genome Biol. Evol.">
        <title>The Spruce Budworm Genome: Reconstructing the Evolutionary History of Antifreeze Proteins.</title>
        <authorList>
            <person name="Beliveau C."/>
            <person name="Gagne P."/>
            <person name="Picq S."/>
            <person name="Vernygora O."/>
            <person name="Keeling C.I."/>
            <person name="Pinkney K."/>
            <person name="Doucet D."/>
            <person name="Wen F."/>
            <person name="Johnston J.S."/>
            <person name="Maaroufi H."/>
            <person name="Boyle B."/>
            <person name="Laroche J."/>
            <person name="Dewar K."/>
            <person name="Juretic N."/>
            <person name="Blackburn G."/>
            <person name="Nisole A."/>
            <person name="Brunet B."/>
            <person name="Brandao M."/>
            <person name="Lumley L."/>
            <person name="Duan J."/>
            <person name="Quan G."/>
            <person name="Lucarotti C.J."/>
            <person name="Roe A.D."/>
            <person name="Sperling F.A.H."/>
            <person name="Levesque R.C."/>
            <person name="Cusson M."/>
        </authorList>
    </citation>
    <scope>NUCLEOTIDE SEQUENCE [LARGE SCALE GENOMIC DNA]</scope>
    <source>
        <strain evidence="1">Glfc:IPQL:Cfum</strain>
    </source>
</reference>
<accession>A0ACC0JU38</accession>
<dbReference type="EMBL" id="CM046103">
    <property type="protein sequence ID" value="KAI8427716.1"/>
    <property type="molecule type" value="Genomic_DNA"/>
</dbReference>
<evidence type="ECO:0000313" key="1">
    <source>
        <dbReference type="EMBL" id="KAI8427716.1"/>
    </source>
</evidence>
<comment type="caution">
    <text evidence="1">The sequence shown here is derived from an EMBL/GenBank/DDBJ whole genome shotgun (WGS) entry which is preliminary data.</text>
</comment>
<keyword evidence="2" id="KW-1185">Reference proteome</keyword>
<gene>
    <name evidence="1" type="ORF">MSG28_002156</name>
</gene>
<dbReference type="Proteomes" id="UP001064048">
    <property type="component" value="Chromosome 3"/>
</dbReference>
<proteinExistence type="predicted"/>
<name>A0ACC0JU38_CHOFU</name>
<protein>
    <submittedName>
        <fullName evidence="1">Uncharacterized protein</fullName>
    </submittedName>
</protein>
<sequence>MLNGFKMFRRSFSQYRCLRSQSKNPFKRTWGILAEEFPIMLGLNKKPQHYPEHADVVIIGGGFIGSSVAYWLKTKASHGLSVVVIEKDLTYAAVQKNITLGSLTQHFSLPENIYLSQHSAEFLRNSKEYLGPNVDLKYTPSGHLLLACEEHAEKLEQNVGIQREFGIRNELLSPKEIKSKFPWINTEDIKLGCVGYESEGSFDSWALLRGLVQKSIDMGTTYIQADVTGFELEQQRDVLMEGVKPGSFQRINKVLYRTPDNEEYAIKFAACILAAGHESSQVAQLAKIGNGEGLLTIPLPIEKRECNVYSIENSAKSTGLNTPLMMDTSGVWLKKGGLGSDLLCGAIPVLSPSATGLTAEDHVEQIIKPSLVNRIPQFQKAKVTSIASETNDYCHYDDSGILGPHSYHNNLYIAAGFGKQGCQHASGIGRAIAELIIDGQYTQPRIDPIQLLNCLSVLLSPNGGIKSRDEVQRLANLMTKFSKKLVSKCIYIQILKCTETELLGLFMGSGGWRLVHMWLTESIVAKNWPLVRELLELLLLCPVDIEHLKTNNCPKLVKELSKDGNQFAIRALASKLVEQWLKTVKGEHVVPVQSTDIPQIIIDAQKEITSESSVKHEVPDFENVDQSFNEHDTKSDLIQPEISSDHLIQKEDCNGIEDEPKEELDKEPDTLPVLKITLKDGKQILSQVDETDNKVSDKSKDKHKSKSKEKSHDNSSSKSSSSKHSSKSLSSNDKHKSSKSDSSHRHSSKESSRDKSKHSSHSSKSKSDSSRRSSSDKSSSSSNKSKEDRSNKSSSDKSRSKDKIKDEKKKETSETSAEKSGPPSIHKLGKIPKLSDVKKEKPSISIEVRKPDEPKPKTVKTFNSKFRKHGLEEEVKPPPSRASLLNKKPLPTLPPTVSIPKRPSPVHNEPPPEKKPKVEPVEKPGAIKLIPPKPKRCQSCQSKISSSVYNYLSNYINSAMLLLESDMFMDALNASATNKKEPKKRKRRTSGSKDGNTTNDGSPPHTPNSISSPTSESKSVPPKFYQDTLDTEEEKEKTNDRLSDSNENKENSSDKELDESIDMSEPPPHTLTINGLKGVLCYHKRKGPKKSIKWKPDSELEEIQYFDLDETERVNVTKTFTDMKHLERIHEREAFQKGRNLSGDDLMEERTSWKPLIPIDTEGQVQVEYGKNSKEKDIQAIRQKGTLQPLYFHKSMIPDSALEPDTETHTYSEPTIIPLEDVTGNQDNTSDFRNMPWPEPKGNTPPASSNNINMPAMFPTNMPQFPNGFPPAQFPNVPGFQGPPGMVPADWQNGVPPHIMANGIPGGIPPAGLTPGAIPPVNMPPGMMVPPDNMMMGPEMFVGGPNAMFPPGMGPDGFSMQPNMFPPDFNMSGPPGNGPEGFPGPGNFRGPMRGRGSGGHWRGKGSGSWDGPQRGRGGNGNARGGRKAVCIYFQRKGLCRQATNKKEPKKRKRRTSGSKDGNTTNDGSPPHTPNSISSPTSESKSVPPKFYQDTLDTEEEKEKTNDRLSDSNENKENSSDKELDESIDMSEPPPHTLTINGLKGVLCYHKRKGPKKSIKWKPDSELEEIQYFDLDETERVNVTKTFTDMKHLERIHEREAFQKGRNLSGDDLMEERTSWKPLIPIDTEGQVQVEYGKNSKEKDIQAIRQKGTLQPLYFHKSMIPDSALEPDTETHTYSEPTIIPLEDVTGNQDNTSDFRNMPWPEPKGNTPPASSNNINMPAMFPTNMPQFPNGFPPAQFPNVPGFQGPPGMVPADWQNGVPPHIMANGIPGGIPPAGLTPGAIPPVNMPPGMMVPPDNMMMGPEMFVGGPNAMFPPGMGPDGFSMQPNMFPPDFNMSGPPGNGPEGFPGPGNFRGPMRGRGSGGHWRGKGSGSWDGPQRGRGGNGNARGGRKAHGHVQAQVVFTNSLRPNQFKNTKNISWGYATKIKRGDVRVLNTGRYLLTIVSRNMQRWFFAEDRSRPKSRVPKKMSFKAPEPEPELTYQDWTFTVSVPDVNARETVVIVGSIYELGEWDYTKAVPLENHPGTDLWSKTLTIPNTCEIYYRYAICAISDENKDDIVVRYWETNIKPRVIPETMLHPVTDIFGKYNDRVGVTRGWLTSQTLLQFKFVKNPLKLKTRLTGRVMSIKVTPVSLCFGAEGQIEDSVSTDTTEVEAPAGVSVEASTLDDNASVCHLHVQEQFGKEYKPNDILIINVMASQPRSLAYLIDFYCYSSRASMEDPPCHVGYTYVLPNMFKPSEGTLELPVTCNIKHRPLGTVTFHYLIIHPLPEKLCNFEVSYAKYWDPAWTGLEVGHRGLGASFKTKEGNSIRENTIASLKKAAASGADMLEFDVQLSKDMIPVIYHDFYVCISMKRKKEIDFTEMLELPVKDLTLEHLQKLKVYHLVEGRNHETLFNDEDLEEHQPFPTLEMAFKEIDIHVGFNVELKWTMELEDGTFELNNPFDMNTYVDKVLEVVLKNGGDRRIIFSCFNPDICTMVRYKQNKYPVMFLTVGKTEKYQPYRDPRCLSIPAAVQNAISSDILGIVVHTEDLLRDPSQKLKDLGLHAVIYDKLDQYITKEVKESVFLMEARESQRDIMRLAAEEDAPTPASAASEPVSHQSLPRPYLDLAVRHKVEARSTVTSLESLASSIDLTEDKNLKRNRDVISNLDKESQVKEQRNSFRGMFPSGDNKAASTKKTRKNDNE</sequence>
<evidence type="ECO:0000313" key="2">
    <source>
        <dbReference type="Proteomes" id="UP001064048"/>
    </source>
</evidence>
<organism evidence="1 2">
    <name type="scientific">Choristoneura fumiferana</name>
    <name type="common">Spruce budworm moth</name>
    <name type="synonym">Archips fumiferana</name>
    <dbReference type="NCBI Taxonomy" id="7141"/>
    <lineage>
        <taxon>Eukaryota</taxon>
        <taxon>Metazoa</taxon>
        <taxon>Ecdysozoa</taxon>
        <taxon>Arthropoda</taxon>
        <taxon>Hexapoda</taxon>
        <taxon>Insecta</taxon>
        <taxon>Pterygota</taxon>
        <taxon>Neoptera</taxon>
        <taxon>Endopterygota</taxon>
        <taxon>Lepidoptera</taxon>
        <taxon>Glossata</taxon>
        <taxon>Ditrysia</taxon>
        <taxon>Tortricoidea</taxon>
        <taxon>Tortricidae</taxon>
        <taxon>Tortricinae</taxon>
        <taxon>Choristoneura</taxon>
    </lineage>
</organism>